<proteinExistence type="predicted"/>
<keyword evidence="1" id="KW-0812">Transmembrane</keyword>
<evidence type="ECO:0000256" key="1">
    <source>
        <dbReference type="SAM" id="Phobius"/>
    </source>
</evidence>
<keyword evidence="1" id="KW-0472">Membrane</keyword>
<keyword evidence="1" id="KW-1133">Transmembrane helix</keyword>
<feature type="transmembrane region" description="Helical" evidence="1">
    <location>
        <begin position="6"/>
        <end position="25"/>
    </location>
</feature>
<organism evidence="2">
    <name type="scientific">viral metagenome</name>
    <dbReference type="NCBI Taxonomy" id="1070528"/>
    <lineage>
        <taxon>unclassified sequences</taxon>
        <taxon>metagenomes</taxon>
        <taxon>organismal metagenomes</taxon>
    </lineage>
</organism>
<name>A0A6C0BQ58_9ZZZZ</name>
<protein>
    <submittedName>
        <fullName evidence="2">Uncharacterized protein</fullName>
    </submittedName>
</protein>
<sequence length="711" mass="83715">MNLLQLFSILGIIFGVSILIWFFTYTHSKRNIEAFNTVEINVDIPSNIGYTPSQFQLECTHAIIKPTDCKFTNIINFMKHVDTFNFVGVTPFPTHFYVITTNHSTITMVKEIPENSVIYYTDETSLCFIQHLMIKVYKKTLESFSFKQISENIGNYINNHCNSYDINNNMFIDFYTNPDSHKSFFVYGLNSHFDEKLSDYYNNYFGNGNRTKYLLLTDNDPYKLSLIQHSFFKANKDNNEMINPYRISMDDIIYTDKNIEEVDINKLIENNYIDFNRSQVYMDVYNCNIPDEVEANMQASSHDVRIIEQNKYELKKYRNSCDSRFPNNENMNTNKTYLNLRCINGNNMFVDIMFPFAFDYDIKLSDLDFNKLTIFGDTFDGQIPIHPINNNNRFINRYKVNVNPHHHTVESFIDDIYYNSDIMKNENNNETYTVFTNSIPLEFDETKYKVEWIQNFNTITYFITSVDYEDVYAQYTLSDNTKKIVSLFEGDRVFLKPEYITDSKLSIFISNNMQLNNKNFYHGTVVKGTSLKYNKEQYQKLVIKMVDIRKNHDIKGACFDENWESNSDEMTAIQTEQECESNDERNLTWDIPCKFNYECPFYQKNKNYDNHRGGCLNNGSCDMPVGIRHRSFKKYDESKSEENHPLCYNCPPNTLDSKCCAEQELSANNDKNSQFKSSDYMFIADYSDRKKLLFTSDSSCNKNSLMVNKYL</sequence>
<dbReference type="EMBL" id="MN739217">
    <property type="protein sequence ID" value="QHS94190.1"/>
    <property type="molecule type" value="Genomic_DNA"/>
</dbReference>
<accession>A0A6C0BQ58</accession>
<reference evidence="2" key="1">
    <citation type="journal article" date="2020" name="Nature">
        <title>Giant virus diversity and host interactions through global metagenomics.</title>
        <authorList>
            <person name="Schulz F."/>
            <person name="Roux S."/>
            <person name="Paez-Espino D."/>
            <person name="Jungbluth S."/>
            <person name="Walsh D.A."/>
            <person name="Denef V.J."/>
            <person name="McMahon K.D."/>
            <person name="Konstantinidis K.T."/>
            <person name="Eloe-Fadrosh E.A."/>
            <person name="Kyrpides N.C."/>
            <person name="Woyke T."/>
        </authorList>
    </citation>
    <scope>NUCLEOTIDE SEQUENCE</scope>
    <source>
        <strain evidence="2">GVMAG-M-3300018416-26</strain>
    </source>
</reference>
<evidence type="ECO:0000313" key="2">
    <source>
        <dbReference type="EMBL" id="QHS94190.1"/>
    </source>
</evidence>
<dbReference type="AlphaFoldDB" id="A0A6C0BQ58"/>